<keyword evidence="11" id="KW-1185">Reference proteome</keyword>
<dbReference type="GO" id="GO:0019853">
    <property type="term" value="P:L-ascorbic acid biosynthetic process"/>
    <property type="evidence" value="ECO:0007669"/>
    <property type="project" value="UniProtKB-UniPathway"/>
</dbReference>
<keyword evidence="6" id="KW-0560">Oxidoreductase</keyword>
<keyword evidence="4" id="KW-0060">Ascorbate biosynthesis</keyword>
<dbReference type="Gene3D" id="3.30.70.2520">
    <property type="match status" value="1"/>
</dbReference>
<dbReference type="UniPathway" id="UPA00132"/>
<dbReference type="HOGENOM" id="CLU_019762_2_0_1"/>
<dbReference type="FunFam" id="3.30.465.10:FF:000033">
    <property type="entry name" value="L-gulonolactone oxidase 5"/>
    <property type="match status" value="1"/>
</dbReference>
<dbReference type="NCBIfam" id="TIGR01677">
    <property type="entry name" value="pln_FAD_oxido"/>
    <property type="match status" value="1"/>
</dbReference>
<feature type="signal peptide" evidence="8">
    <location>
        <begin position="1"/>
        <end position="31"/>
    </location>
</feature>
<accession>A0A0D9W3U6</accession>
<dbReference type="Proteomes" id="UP000032180">
    <property type="component" value="Chromosome 4"/>
</dbReference>
<evidence type="ECO:0000256" key="2">
    <source>
        <dbReference type="ARBA" id="ARBA00005466"/>
    </source>
</evidence>
<dbReference type="InterPro" id="IPR036318">
    <property type="entry name" value="FAD-bd_PCMH-like_sf"/>
</dbReference>
<dbReference type="GO" id="GO:0071949">
    <property type="term" value="F:FAD binding"/>
    <property type="evidence" value="ECO:0007669"/>
    <property type="project" value="InterPro"/>
</dbReference>
<name>A0A0D9W3U6_9ORYZ</name>
<proteinExistence type="inferred from homology"/>
<feature type="domain" description="FAD-binding PCMH-type" evidence="9">
    <location>
        <begin position="56"/>
        <end position="243"/>
    </location>
</feature>
<dbReference type="Pfam" id="PF04030">
    <property type="entry name" value="ALO"/>
    <property type="match status" value="1"/>
</dbReference>
<evidence type="ECO:0000256" key="3">
    <source>
        <dbReference type="ARBA" id="ARBA00013121"/>
    </source>
</evidence>
<dbReference type="GO" id="GO:0003885">
    <property type="term" value="F:D-arabinono-1,4-lactone oxidase activity"/>
    <property type="evidence" value="ECO:0007669"/>
    <property type="project" value="InterPro"/>
</dbReference>
<dbReference type="STRING" id="77586.A0A0D9W3U6"/>
<reference evidence="10" key="3">
    <citation type="submission" date="2015-04" db="UniProtKB">
        <authorList>
            <consortium name="EnsemblPlants"/>
        </authorList>
    </citation>
    <scope>IDENTIFICATION</scope>
</reference>
<dbReference type="eggNOG" id="KOG4730">
    <property type="taxonomic scope" value="Eukaryota"/>
</dbReference>
<protein>
    <recommendedName>
        <fullName evidence="3">L-gulonolactone oxidase</fullName>
        <ecNumber evidence="3">1.1.3.8</ecNumber>
    </recommendedName>
</protein>
<evidence type="ECO:0000256" key="4">
    <source>
        <dbReference type="ARBA" id="ARBA00022644"/>
    </source>
</evidence>
<dbReference type="InterPro" id="IPR006094">
    <property type="entry name" value="Oxid_FAD_bind_N"/>
</dbReference>
<comment type="catalytic activity">
    <reaction evidence="7">
        <text>L-gulono-1,4-lactone + O2 = L-ascorbate + H2O2 + H(+)</text>
        <dbReference type="Rhea" id="RHEA:32363"/>
        <dbReference type="ChEBI" id="CHEBI:15378"/>
        <dbReference type="ChEBI" id="CHEBI:15379"/>
        <dbReference type="ChEBI" id="CHEBI:16240"/>
        <dbReference type="ChEBI" id="CHEBI:17587"/>
        <dbReference type="ChEBI" id="CHEBI:38290"/>
        <dbReference type="EC" id="1.1.3.8"/>
    </reaction>
</comment>
<dbReference type="PANTHER" id="PTHR13878:SF166">
    <property type="entry name" value="L-GULONOLACTONE OXIDASE"/>
    <property type="match status" value="1"/>
</dbReference>
<comment type="pathway">
    <text evidence="1">Cofactor biosynthesis; L-ascorbate biosynthesis.</text>
</comment>
<dbReference type="EnsemblPlants" id="LPERR04G06120.1">
    <property type="protein sequence ID" value="LPERR04G06120.1"/>
    <property type="gene ID" value="LPERR04G06120"/>
</dbReference>
<comment type="similarity">
    <text evidence="2">Belongs to the oxygen-dependent FAD-linked oxidoreductase family.</text>
</comment>
<organism evidence="10 11">
    <name type="scientific">Leersia perrieri</name>
    <dbReference type="NCBI Taxonomy" id="77586"/>
    <lineage>
        <taxon>Eukaryota</taxon>
        <taxon>Viridiplantae</taxon>
        <taxon>Streptophyta</taxon>
        <taxon>Embryophyta</taxon>
        <taxon>Tracheophyta</taxon>
        <taxon>Spermatophyta</taxon>
        <taxon>Magnoliopsida</taxon>
        <taxon>Liliopsida</taxon>
        <taxon>Poales</taxon>
        <taxon>Poaceae</taxon>
        <taxon>BOP clade</taxon>
        <taxon>Oryzoideae</taxon>
        <taxon>Oryzeae</taxon>
        <taxon>Oryzinae</taxon>
        <taxon>Leersia</taxon>
    </lineage>
</organism>
<dbReference type="InterPro" id="IPR016169">
    <property type="entry name" value="FAD-bd_PCMH_sub2"/>
</dbReference>
<dbReference type="Pfam" id="PF22906">
    <property type="entry name" value="GULLO2-like_3rd"/>
    <property type="match status" value="1"/>
</dbReference>
<dbReference type="InterPro" id="IPR016166">
    <property type="entry name" value="FAD-bd_PCMH"/>
</dbReference>
<reference evidence="11" key="2">
    <citation type="submission" date="2013-12" db="EMBL/GenBank/DDBJ databases">
        <authorList>
            <person name="Yu Y."/>
            <person name="Lee S."/>
            <person name="de Baynast K."/>
            <person name="Wissotski M."/>
            <person name="Liu L."/>
            <person name="Talag J."/>
            <person name="Goicoechea J."/>
            <person name="Angelova A."/>
            <person name="Jetty R."/>
            <person name="Kudrna D."/>
            <person name="Golser W."/>
            <person name="Rivera L."/>
            <person name="Zhang J."/>
            <person name="Wing R."/>
        </authorList>
    </citation>
    <scope>NUCLEOTIDE SEQUENCE</scope>
</reference>
<dbReference type="SUPFAM" id="SSF56176">
    <property type="entry name" value="FAD-binding/transporter-associated domain-like"/>
    <property type="match status" value="1"/>
</dbReference>
<dbReference type="InterPro" id="IPR010030">
    <property type="entry name" value="GULO_Plant"/>
</dbReference>
<dbReference type="GO" id="GO:0050105">
    <property type="term" value="F:L-gulonolactone oxidase activity"/>
    <property type="evidence" value="ECO:0007669"/>
    <property type="project" value="UniProtKB-EC"/>
</dbReference>
<dbReference type="PROSITE" id="PS51387">
    <property type="entry name" value="FAD_PCMH"/>
    <property type="match status" value="1"/>
</dbReference>
<dbReference type="PANTHER" id="PTHR13878">
    <property type="entry name" value="GULONOLACTONE OXIDASE"/>
    <property type="match status" value="1"/>
</dbReference>
<reference evidence="10 11" key="1">
    <citation type="submission" date="2012-08" db="EMBL/GenBank/DDBJ databases">
        <title>Oryza genome evolution.</title>
        <authorList>
            <person name="Wing R.A."/>
        </authorList>
    </citation>
    <scope>NUCLEOTIDE SEQUENCE</scope>
</reference>
<evidence type="ECO:0000256" key="8">
    <source>
        <dbReference type="SAM" id="SignalP"/>
    </source>
</evidence>
<dbReference type="Gramene" id="LPERR04G06120.1">
    <property type="protein sequence ID" value="LPERR04G06120.1"/>
    <property type="gene ID" value="LPERR04G06120"/>
</dbReference>
<dbReference type="InterPro" id="IPR050432">
    <property type="entry name" value="FAD-linked_Oxidoreductases_BP"/>
</dbReference>
<evidence type="ECO:0000259" key="9">
    <source>
        <dbReference type="PROSITE" id="PS51387"/>
    </source>
</evidence>
<dbReference type="InterPro" id="IPR055154">
    <property type="entry name" value="GULLO2-like_C"/>
</dbReference>
<keyword evidence="5 8" id="KW-0732">Signal</keyword>
<evidence type="ECO:0000256" key="1">
    <source>
        <dbReference type="ARBA" id="ARBA00005147"/>
    </source>
</evidence>
<evidence type="ECO:0000256" key="6">
    <source>
        <dbReference type="ARBA" id="ARBA00023002"/>
    </source>
</evidence>
<feature type="chain" id="PRO_5002348348" description="L-gulonolactone oxidase" evidence="8">
    <location>
        <begin position="32"/>
        <end position="612"/>
    </location>
</feature>
<evidence type="ECO:0000256" key="5">
    <source>
        <dbReference type="ARBA" id="ARBA00022729"/>
    </source>
</evidence>
<sequence length="612" mass="66594">MIRRLLPILFQSLTGFLVILLLWLVSHLAVTHPPPGPIVCTTTDGPKPQCTVTNTYGAFPDRTICHVGNVTYPRTEDELVAAVAAAVAARRKVKVVTRYSNSFPKLACPGEVDGTAISTRWLNRMVHVDVSRRLMTVESGVSLHDLVRDAAAHGLALPHSPYWSGLTIGGVIATGAHGSSIWGKGSAVHEYVVGMRIVTPAPASDGFAVVREIDADDPDLDAAKVSLGVLGAVSQVTLALEPMFKRSVHFVRRNDSDIVENVAVWGGIHEFGDIMWLPRQRRVVYREDDRVDVSLPGDGRNDIIGFRPAASLLLLASRAAEEWLEERGSDVARCLASHIMPATQERLGFGFTNDDGSVAEFTGSPLVGYHHNIQSSASCMGTLHENSRSHLLSSSCMWNARLRTHAFYNSGYSIALSCAPAFVADVARLRDAVPAAFCQIDSKMGLLMRYVKASSAYLGKAEDSVDFDVTYYRSYTRGMPRAHADVYDEIEQMALRKYGGLPHWGKNRNFAFDGVVDKYPNVGDFIKVKDRFDPDGFFSSEWSDQVLGIRGSPVIFGDGCAMEGLCVCSDDSHCAPEKGYFCRPGKVFTEARVCSLGDAAGGSRVGNDLTDA</sequence>
<evidence type="ECO:0000313" key="11">
    <source>
        <dbReference type="Proteomes" id="UP000032180"/>
    </source>
</evidence>
<evidence type="ECO:0000256" key="7">
    <source>
        <dbReference type="ARBA" id="ARBA00048083"/>
    </source>
</evidence>
<dbReference type="Pfam" id="PF01565">
    <property type="entry name" value="FAD_binding_4"/>
    <property type="match status" value="1"/>
</dbReference>
<dbReference type="GO" id="GO:0016020">
    <property type="term" value="C:membrane"/>
    <property type="evidence" value="ECO:0007669"/>
    <property type="project" value="InterPro"/>
</dbReference>
<dbReference type="AlphaFoldDB" id="A0A0D9W3U6"/>
<dbReference type="Gene3D" id="3.30.465.10">
    <property type="match status" value="1"/>
</dbReference>
<dbReference type="EC" id="1.1.3.8" evidence="3"/>
<dbReference type="InterPro" id="IPR007173">
    <property type="entry name" value="ALO_C"/>
</dbReference>
<evidence type="ECO:0000313" key="10">
    <source>
        <dbReference type="EnsemblPlants" id="LPERR04G06120.1"/>
    </source>
</evidence>